<organism evidence="1 2">
    <name type="scientific">Archangium lansingense</name>
    <dbReference type="NCBI Taxonomy" id="2995310"/>
    <lineage>
        <taxon>Bacteria</taxon>
        <taxon>Pseudomonadati</taxon>
        <taxon>Myxococcota</taxon>
        <taxon>Myxococcia</taxon>
        <taxon>Myxococcales</taxon>
        <taxon>Cystobacterineae</taxon>
        <taxon>Archangiaceae</taxon>
        <taxon>Archangium</taxon>
    </lineage>
</organism>
<keyword evidence="2" id="KW-1185">Reference proteome</keyword>
<dbReference type="Proteomes" id="UP001207654">
    <property type="component" value="Unassembled WGS sequence"/>
</dbReference>
<reference evidence="1 2" key="1">
    <citation type="submission" date="2022-11" db="EMBL/GenBank/DDBJ databases">
        <title>Minimal conservation of predation-associated metabolite biosynthetic gene clusters underscores biosynthetic potential of Myxococcota including descriptions for ten novel species: Archangium lansinium sp. nov., Myxococcus landrumus sp. nov., Nannocystis bai.</title>
        <authorList>
            <person name="Ahearne A."/>
            <person name="Stevens C."/>
            <person name="Phillips K."/>
        </authorList>
    </citation>
    <scope>NUCLEOTIDE SEQUENCE [LARGE SCALE GENOMIC DNA]</scope>
    <source>
        <strain evidence="1 2">MIWBW</strain>
    </source>
</reference>
<sequence>MGFLKFLVWTGCAVGLGVFLASGEIDGRPPLEYVQREWKRHVQPTQVEKVKGELRDALDEAKDAVNRTTKQAASAPRERITNEDRAAIDRIIAQKK</sequence>
<dbReference type="EMBL" id="JAPNKA010000001">
    <property type="protein sequence ID" value="MCY1080627.1"/>
    <property type="molecule type" value="Genomic_DNA"/>
</dbReference>
<accession>A0ABT4AG18</accession>
<gene>
    <name evidence="1" type="ORF">OV287_39910</name>
</gene>
<dbReference type="RefSeq" id="WP_267539275.1">
    <property type="nucleotide sequence ID" value="NZ_JAPNKA010000001.1"/>
</dbReference>
<name>A0ABT4AG18_9BACT</name>
<proteinExistence type="predicted"/>
<comment type="caution">
    <text evidence="1">The sequence shown here is derived from an EMBL/GenBank/DDBJ whole genome shotgun (WGS) entry which is preliminary data.</text>
</comment>
<evidence type="ECO:0000313" key="1">
    <source>
        <dbReference type="EMBL" id="MCY1080627.1"/>
    </source>
</evidence>
<protein>
    <submittedName>
        <fullName evidence="1">Uncharacterized protein</fullName>
    </submittedName>
</protein>
<evidence type="ECO:0000313" key="2">
    <source>
        <dbReference type="Proteomes" id="UP001207654"/>
    </source>
</evidence>